<sequence length="277" mass="28816">MPTFDTPDPITAIIDIEAGHVTIDAGDRTTTLVQVRPSDEASDADVQAAVLTTIEYTDGRLTVQSPKNKLRSLFGRPPAIEVTIELPQDSHVDATAAAGFRSRGRLGAATVHTAPGSIHVDQASGTKLRTGVGDIAITRADGLLDATTSSGNIQIGTVDGTAIATTASGGITLGEATGDLRLKAIKGDIIVNRALAAVTAKTSTGDIRIGQVARSMIVLETRRGQLELGVKEGTATQLNLDTSHGHVHNELDQTAESGEIIDIRARTGIGDIVLRHA</sequence>
<dbReference type="Pfam" id="PF13349">
    <property type="entry name" value="DUF4097"/>
    <property type="match status" value="1"/>
</dbReference>
<gene>
    <name evidence="2" type="ORF">H4W81_008709</name>
</gene>
<dbReference type="Proteomes" id="UP000661607">
    <property type="component" value="Unassembled WGS sequence"/>
</dbReference>
<name>A0ABR9KVA1_9ACTN</name>
<proteinExistence type="predicted"/>
<dbReference type="RefSeq" id="WP_192780053.1">
    <property type="nucleotide sequence ID" value="NZ_BAAASY010000010.1"/>
</dbReference>
<dbReference type="Gene3D" id="2.160.20.120">
    <property type="match status" value="1"/>
</dbReference>
<evidence type="ECO:0000313" key="2">
    <source>
        <dbReference type="EMBL" id="MBE1565930.1"/>
    </source>
</evidence>
<keyword evidence="3" id="KW-1185">Reference proteome</keyword>
<dbReference type="EMBL" id="JADBEF010000001">
    <property type="protein sequence ID" value="MBE1565930.1"/>
    <property type="molecule type" value="Genomic_DNA"/>
</dbReference>
<feature type="domain" description="DUF4097" evidence="1">
    <location>
        <begin position="14"/>
        <end position="260"/>
    </location>
</feature>
<evidence type="ECO:0000259" key="1">
    <source>
        <dbReference type="Pfam" id="PF13349"/>
    </source>
</evidence>
<comment type="caution">
    <text evidence="2">The sequence shown here is derived from an EMBL/GenBank/DDBJ whole genome shotgun (WGS) entry which is preliminary data.</text>
</comment>
<protein>
    <recommendedName>
        <fullName evidence="1">DUF4097 domain-containing protein</fullName>
    </recommendedName>
</protein>
<accession>A0ABR9KVA1</accession>
<evidence type="ECO:0000313" key="3">
    <source>
        <dbReference type="Proteomes" id="UP000661607"/>
    </source>
</evidence>
<reference evidence="2 3" key="1">
    <citation type="submission" date="2020-10" db="EMBL/GenBank/DDBJ databases">
        <title>Sequencing the genomes of 1000 actinobacteria strains.</title>
        <authorList>
            <person name="Klenk H.-P."/>
        </authorList>
    </citation>
    <scope>NUCLEOTIDE SEQUENCE [LARGE SCALE GENOMIC DNA]</scope>
    <source>
        <strain evidence="2 3">DSM 43748</strain>
    </source>
</reference>
<organism evidence="2 3">
    <name type="scientific">Nonomuraea africana</name>
    <dbReference type="NCBI Taxonomy" id="46171"/>
    <lineage>
        <taxon>Bacteria</taxon>
        <taxon>Bacillati</taxon>
        <taxon>Actinomycetota</taxon>
        <taxon>Actinomycetes</taxon>
        <taxon>Streptosporangiales</taxon>
        <taxon>Streptosporangiaceae</taxon>
        <taxon>Nonomuraea</taxon>
    </lineage>
</organism>
<dbReference type="InterPro" id="IPR025164">
    <property type="entry name" value="Toastrack_DUF4097"/>
</dbReference>